<organism evidence="2 3">
    <name type="scientific">Streptomyces coeruleoprunus</name>
    <dbReference type="NCBI Taxonomy" id="285563"/>
    <lineage>
        <taxon>Bacteria</taxon>
        <taxon>Bacillati</taxon>
        <taxon>Actinomycetota</taxon>
        <taxon>Actinomycetes</taxon>
        <taxon>Kitasatosporales</taxon>
        <taxon>Streptomycetaceae</taxon>
        <taxon>Streptomyces</taxon>
    </lineage>
</organism>
<gene>
    <name evidence="2" type="ORF">ACFPM3_05075</name>
</gene>
<dbReference type="RefSeq" id="WP_345693481.1">
    <property type="nucleotide sequence ID" value="NZ_BAABIT010000001.1"/>
</dbReference>
<keyword evidence="1" id="KW-1133">Transmembrane helix</keyword>
<reference evidence="3" key="1">
    <citation type="journal article" date="2019" name="Int. J. Syst. Evol. Microbiol.">
        <title>The Global Catalogue of Microorganisms (GCM) 10K type strain sequencing project: providing services to taxonomists for standard genome sequencing and annotation.</title>
        <authorList>
            <consortium name="The Broad Institute Genomics Platform"/>
            <consortium name="The Broad Institute Genome Sequencing Center for Infectious Disease"/>
            <person name="Wu L."/>
            <person name="Ma J."/>
        </authorList>
    </citation>
    <scope>NUCLEOTIDE SEQUENCE [LARGE SCALE GENOMIC DNA]</scope>
    <source>
        <strain evidence="3">CGMCC 4.1648</strain>
    </source>
</reference>
<dbReference type="EMBL" id="JBHSJD010000002">
    <property type="protein sequence ID" value="MFC5021525.1"/>
    <property type="molecule type" value="Genomic_DNA"/>
</dbReference>
<evidence type="ECO:0000313" key="2">
    <source>
        <dbReference type="EMBL" id="MFC5021525.1"/>
    </source>
</evidence>
<evidence type="ECO:0000313" key="3">
    <source>
        <dbReference type="Proteomes" id="UP001595829"/>
    </source>
</evidence>
<dbReference type="Pfam" id="PF19733">
    <property type="entry name" value="DUF6223"/>
    <property type="match status" value="1"/>
</dbReference>
<sequence length="128" mass="11943">MSVGFLPAASAAAHASVQPVAADVYTMSAGRLGAVVAALLGLFGVAVGGLALARSTGRTGTWYGGRSGAVVALVAGLIAMAVGGLVVATASGGLGTGNGLGGGIVALGVGLIGSVLGGLALRRCRRAG</sequence>
<dbReference type="InterPro" id="IPR045770">
    <property type="entry name" value="DUF6223"/>
</dbReference>
<keyword evidence="1" id="KW-0812">Transmembrane</keyword>
<evidence type="ECO:0000256" key="1">
    <source>
        <dbReference type="SAM" id="Phobius"/>
    </source>
</evidence>
<feature type="transmembrane region" description="Helical" evidence="1">
    <location>
        <begin position="100"/>
        <end position="121"/>
    </location>
</feature>
<name>A0ABV9X7T1_9ACTN</name>
<keyword evidence="1" id="KW-0472">Membrane</keyword>
<comment type="caution">
    <text evidence="2">The sequence shown here is derived from an EMBL/GenBank/DDBJ whole genome shotgun (WGS) entry which is preliminary data.</text>
</comment>
<keyword evidence="3" id="KW-1185">Reference proteome</keyword>
<dbReference type="Proteomes" id="UP001595829">
    <property type="component" value="Unassembled WGS sequence"/>
</dbReference>
<feature type="transmembrane region" description="Helical" evidence="1">
    <location>
        <begin position="32"/>
        <end position="53"/>
    </location>
</feature>
<proteinExistence type="predicted"/>
<feature type="transmembrane region" description="Helical" evidence="1">
    <location>
        <begin position="65"/>
        <end position="88"/>
    </location>
</feature>
<protein>
    <submittedName>
        <fullName evidence="2">DUF6223 family protein</fullName>
    </submittedName>
</protein>
<accession>A0ABV9X7T1</accession>